<dbReference type="STRING" id="1095629.A0A0C9XYI2"/>
<name>A0A0C9XYI2_9AGAR</name>
<gene>
    <name evidence="1" type="ORF">K443DRAFT_96290</name>
</gene>
<dbReference type="OrthoDB" id="3643at2759"/>
<dbReference type="EMBL" id="KN838588">
    <property type="protein sequence ID" value="KIK02777.1"/>
    <property type="molecule type" value="Genomic_DNA"/>
</dbReference>
<protein>
    <submittedName>
        <fullName evidence="1">Uncharacterized protein</fullName>
    </submittedName>
</protein>
<evidence type="ECO:0000313" key="2">
    <source>
        <dbReference type="Proteomes" id="UP000054477"/>
    </source>
</evidence>
<dbReference type="AlphaFoldDB" id="A0A0C9XYI2"/>
<reference evidence="2" key="2">
    <citation type="submission" date="2015-01" db="EMBL/GenBank/DDBJ databases">
        <title>Evolutionary Origins and Diversification of the Mycorrhizal Mutualists.</title>
        <authorList>
            <consortium name="DOE Joint Genome Institute"/>
            <consortium name="Mycorrhizal Genomics Consortium"/>
            <person name="Kohler A."/>
            <person name="Kuo A."/>
            <person name="Nagy L.G."/>
            <person name="Floudas D."/>
            <person name="Copeland A."/>
            <person name="Barry K.W."/>
            <person name="Cichocki N."/>
            <person name="Veneault-Fourrey C."/>
            <person name="LaButti K."/>
            <person name="Lindquist E.A."/>
            <person name="Lipzen A."/>
            <person name="Lundell T."/>
            <person name="Morin E."/>
            <person name="Murat C."/>
            <person name="Riley R."/>
            <person name="Ohm R."/>
            <person name="Sun H."/>
            <person name="Tunlid A."/>
            <person name="Henrissat B."/>
            <person name="Grigoriev I.V."/>
            <person name="Hibbett D.S."/>
            <person name="Martin F."/>
        </authorList>
    </citation>
    <scope>NUCLEOTIDE SEQUENCE [LARGE SCALE GENOMIC DNA]</scope>
    <source>
        <strain evidence="2">LaAM-08-1</strain>
    </source>
</reference>
<evidence type="ECO:0000313" key="1">
    <source>
        <dbReference type="EMBL" id="KIK02777.1"/>
    </source>
</evidence>
<proteinExistence type="predicted"/>
<keyword evidence="2" id="KW-1185">Reference proteome</keyword>
<sequence>AKCYRSLAIHSDTYPAHERAIGNIARSLGFTYLSGSAQLLPMMKMVPHGVSSTADAYLP</sequence>
<feature type="non-terminal residue" evidence="1">
    <location>
        <position position="1"/>
    </location>
</feature>
<dbReference type="Proteomes" id="UP000054477">
    <property type="component" value="Unassembled WGS sequence"/>
</dbReference>
<dbReference type="HOGENOM" id="CLU_2967283_0_0_1"/>
<organism evidence="1 2">
    <name type="scientific">Laccaria amethystina LaAM-08-1</name>
    <dbReference type="NCBI Taxonomy" id="1095629"/>
    <lineage>
        <taxon>Eukaryota</taxon>
        <taxon>Fungi</taxon>
        <taxon>Dikarya</taxon>
        <taxon>Basidiomycota</taxon>
        <taxon>Agaricomycotina</taxon>
        <taxon>Agaricomycetes</taxon>
        <taxon>Agaricomycetidae</taxon>
        <taxon>Agaricales</taxon>
        <taxon>Agaricineae</taxon>
        <taxon>Hydnangiaceae</taxon>
        <taxon>Laccaria</taxon>
    </lineage>
</organism>
<accession>A0A0C9XYI2</accession>
<reference evidence="1 2" key="1">
    <citation type="submission" date="2014-04" db="EMBL/GenBank/DDBJ databases">
        <authorList>
            <consortium name="DOE Joint Genome Institute"/>
            <person name="Kuo A."/>
            <person name="Kohler A."/>
            <person name="Nagy L.G."/>
            <person name="Floudas D."/>
            <person name="Copeland A."/>
            <person name="Barry K.W."/>
            <person name="Cichocki N."/>
            <person name="Veneault-Fourrey C."/>
            <person name="LaButti K."/>
            <person name="Lindquist E.A."/>
            <person name="Lipzen A."/>
            <person name="Lundell T."/>
            <person name="Morin E."/>
            <person name="Murat C."/>
            <person name="Sun H."/>
            <person name="Tunlid A."/>
            <person name="Henrissat B."/>
            <person name="Grigoriev I.V."/>
            <person name="Hibbett D.S."/>
            <person name="Martin F."/>
            <person name="Nordberg H.P."/>
            <person name="Cantor M.N."/>
            <person name="Hua S.X."/>
        </authorList>
    </citation>
    <scope>NUCLEOTIDE SEQUENCE [LARGE SCALE GENOMIC DNA]</scope>
    <source>
        <strain evidence="1 2">LaAM-08-1</strain>
    </source>
</reference>